<keyword evidence="3" id="KW-1185">Reference proteome</keyword>
<feature type="region of interest" description="Disordered" evidence="1">
    <location>
        <begin position="102"/>
        <end position="123"/>
    </location>
</feature>
<gene>
    <name evidence="2" type="ORF">PSNMU_V1.4_AUG-EV-PASAV3_0049450</name>
</gene>
<organism evidence="2 3">
    <name type="scientific">Pseudo-nitzschia multistriata</name>
    <dbReference type="NCBI Taxonomy" id="183589"/>
    <lineage>
        <taxon>Eukaryota</taxon>
        <taxon>Sar</taxon>
        <taxon>Stramenopiles</taxon>
        <taxon>Ochrophyta</taxon>
        <taxon>Bacillariophyta</taxon>
        <taxon>Bacillariophyceae</taxon>
        <taxon>Bacillariophycidae</taxon>
        <taxon>Bacillariales</taxon>
        <taxon>Bacillariaceae</taxon>
        <taxon>Pseudo-nitzschia</taxon>
    </lineage>
</organism>
<dbReference type="AlphaFoldDB" id="A0A448Z812"/>
<sequence>MLSLSSHQIPMCSPASLLQDPTVAMTELSTNKTRLPTRRPKSTTKKSVRFNQMVHVAPFERASPEEANHIWFTNPEIASFKEAGRKLAVVYRKWGGNLANEHQHEHEQEHEQEQRRESNDDNDLSIYRGFESCTFVRQRQRLLSNRCVVYAHKNGMGGDFVAAIYQQCNRWSTEVAFVQALHDYVEVFYSNNPKSSSSSSNSSSSSSINTTTNSSSGNRTKDHDRNRLNESAARTAALAAMMIPSVSSMVPPPDVAFAVEGAHALRKQKRKHRRQTHQRYLSSQDPASSRRVRARAC</sequence>
<reference evidence="2 3" key="1">
    <citation type="submission" date="2019-01" db="EMBL/GenBank/DDBJ databases">
        <authorList>
            <person name="Ferrante I. M."/>
        </authorList>
    </citation>
    <scope>NUCLEOTIDE SEQUENCE [LARGE SCALE GENOMIC DNA]</scope>
    <source>
        <strain evidence="2 3">B856</strain>
    </source>
</reference>
<evidence type="ECO:0000313" key="3">
    <source>
        <dbReference type="Proteomes" id="UP000291116"/>
    </source>
</evidence>
<evidence type="ECO:0000313" key="2">
    <source>
        <dbReference type="EMBL" id="VEU38131.1"/>
    </source>
</evidence>
<feature type="region of interest" description="Disordered" evidence="1">
    <location>
        <begin position="267"/>
        <end position="297"/>
    </location>
</feature>
<accession>A0A448Z812</accession>
<feature type="compositionally biased region" description="Low complexity" evidence="1">
    <location>
        <begin position="192"/>
        <end position="216"/>
    </location>
</feature>
<dbReference type="Proteomes" id="UP000291116">
    <property type="component" value="Unassembled WGS sequence"/>
</dbReference>
<dbReference type="EMBL" id="CAACVS010000155">
    <property type="protein sequence ID" value="VEU38131.1"/>
    <property type="molecule type" value="Genomic_DNA"/>
</dbReference>
<feature type="compositionally biased region" description="Basic and acidic residues" evidence="1">
    <location>
        <begin position="102"/>
        <end position="119"/>
    </location>
</feature>
<proteinExistence type="predicted"/>
<feature type="compositionally biased region" description="Basic residues" evidence="1">
    <location>
        <begin position="267"/>
        <end position="277"/>
    </location>
</feature>
<evidence type="ECO:0000256" key="1">
    <source>
        <dbReference type="SAM" id="MobiDB-lite"/>
    </source>
</evidence>
<dbReference type="OrthoDB" id="48709at2759"/>
<feature type="region of interest" description="Disordered" evidence="1">
    <location>
        <begin position="192"/>
        <end position="227"/>
    </location>
</feature>
<name>A0A448Z812_9STRA</name>
<protein>
    <submittedName>
        <fullName evidence="2">Uncharacterized protein</fullName>
    </submittedName>
</protein>